<dbReference type="AlphaFoldDB" id="A0A1G4AP39"/>
<keyword evidence="3" id="KW-1185">Reference proteome</keyword>
<evidence type="ECO:0000313" key="3">
    <source>
        <dbReference type="Proteomes" id="UP000176998"/>
    </source>
</evidence>
<dbReference type="OrthoDB" id="10599748at2759"/>
<evidence type="ECO:0000313" key="2">
    <source>
        <dbReference type="EMBL" id="OHE90917.1"/>
    </source>
</evidence>
<protein>
    <recommendedName>
        <fullName evidence="4">Secreted protein</fullName>
    </recommendedName>
</protein>
<feature type="chain" id="PRO_5009601941" description="Secreted protein" evidence="1">
    <location>
        <begin position="19"/>
        <end position="129"/>
    </location>
</feature>
<sequence>MPQSGLLISLFLLISTHSVLVSLFSTKQVVPSNSTRCHSFHFLSSPPKVSPSCLTLPCLVTHLPNLAKVSSSPSLVHLPSPFNVLYPVISSFSASRREQREGERTGGFVKSPNQLAKLFRRPSLCPHVL</sequence>
<accession>A0A1G4AP39</accession>
<feature type="signal peptide" evidence="1">
    <location>
        <begin position="1"/>
        <end position="18"/>
    </location>
</feature>
<gene>
    <name evidence="2" type="ORF">CORC01_13772</name>
</gene>
<evidence type="ECO:0000256" key="1">
    <source>
        <dbReference type="SAM" id="SignalP"/>
    </source>
</evidence>
<dbReference type="EMBL" id="MJBS01000213">
    <property type="protein sequence ID" value="OHE90917.1"/>
    <property type="molecule type" value="Genomic_DNA"/>
</dbReference>
<dbReference type="Proteomes" id="UP000176998">
    <property type="component" value="Unassembled WGS sequence"/>
</dbReference>
<dbReference type="RefSeq" id="XP_022468091.1">
    <property type="nucleotide sequence ID" value="XM_022625388.1"/>
</dbReference>
<comment type="caution">
    <text evidence="2">The sequence shown here is derived from an EMBL/GenBank/DDBJ whole genome shotgun (WGS) entry which is preliminary data.</text>
</comment>
<name>A0A1G4AP39_9PEZI</name>
<keyword evidence="1" id="KW-0732">Signal</keyword>
<organism evidence="2 3">
    <name type="scientific">Colletotrichum orchidophilum</name>
    <dbReference type="NCBI Taxonomy" id="1209926"/>
    <lineage>
        <taxon>Eukaryota</taxon>
        <taxon>Fungi</taxon>
        <taxon>Dikarya</taxon>
        <taxon>Ascomycota</taxon>
        <taxon>Pezizomycotina</taxon>
        <taxon>Sordariomycetes</taxon>
        <taxon>Hypocreomycetidae</taxon>
        <taxon>Glomerellales</taxon>
        <taxon>Glomerellaceae</taxon>
        <taxon>Colletotrichum</taxon>
    </lineage>
</organism>
<dbReference type="GeneID" id="34566898"/>
<reference evidence="2 3" key="1">
    <citation type="submission" date="2016-09" db="EMBL/GenBank/DDBJ databases">
        <authorList>
            <person name="Capua I."/>
            <person name="De Benedictis P."/>
            <person name="Joannis T."/>
            <person name="Lombin L.H."/>
            <person name="Cattoli G."/>
        </authorList>
    </citation>
    <scope>NUCLEOTIDE SEQUENCE [LARGE SCALE GENOMIC DNA]</scope>
    <source>
        <strain evidence="2 3">IMI 309357</strain>
    </source>
</reference>
<proteinExistence type="predicted"/>
<evidence type="ECO:0008006" key="4">
    <source>
        <dbReference type="Google" id="ProtNLM"/>
    </source>
</evidence>